<dbReference type="Pfam" id="PF13193">
    <property type="entry name" value="AMP-binding_C"/>
    <property type="match status" value="1"/>
</dbReference>
<reference evidence="6 7" key="1">
    <citation type="submission" date="2016-08" db="EMBL/GenBank/DDBJ databases">
        <title>Analysis of Carbohydrate Active Enzymes in Thermogemmatispora T81 Reveals Carbohydrate Degradation Ability.</title>
        <authorList>
            <person name="Tomazini A."/>
            <person name="Lal S."/>
            <person name="Stott M."/>
            <person name="Henrissat B."/>
            <person name="Polikarpov I."/>
            <person name="Sparling R."/>
            <person name="Levin D.B."/>
        </authorList>
    </citation>
    <scope>NUCLEOTIDE SEQUENCE [LARGE SCALE GENOMIC DNA]</scope>
    <source>
        <strain evidence="6 7">T81</strain>
    </source>
</reference>
<dbReference type="InterPro" id="IPR025110">
    <property type="entry name" value="AMP-bd_C"/>
</dbReference>
<dbReference type="FunFam" id="3.30.300.30:FF:000008">
    <property type="entry name" value="2,3-dihydroxybenzoate-AMP ligase"/>
    <property type="match status" value="1"/>
</dbReference>
<keyword evidence="7" id="KW-1185">Reference proteome</keyword>
<evidence type="ECO:0000256" key="1">
    <source>
        <dbReference type="ARBA" id="ARBA00006432"/>
    </source>
</evidence>
<dbReference type="InterPro" id="IPR042099">
    <property type="entry name" value="ANL_N_sf"/>
</dbReference>
<keyword evidence="2" id="KW-0436">Ligase</keyword>
<comment type="caution">
    <text evidence="6">The sequence shown here is derived from an EMBL/GenBank/DDBJ whole genome shotgun (WGS) entry which is preliminary data.</text>
</comment>
<evidence type="ECO:0000313" key="6">
    <source>
        <dbReference type="EMBL" id="RAQ94471.1"/>
    </source>
</evidence>
<feature type="compositionally biased region" description="Polar residues" evidence="3">
    <location>
        <begin position="517"/>
        <end position="529"/>
    </location>
</feature>
<dbReference type="PANTHER" id="PTHR43767:SF1">
    <property type="entry name" value="NONRIBOSOMAL PEPTIDE SYNTHASE PES1 (EUROFUNG)-RELATED"/>
    <property type="match status" value="1"/>
</dbReference>
<comment type="similarity">
    <text evidence="1">Belongs to the ATP-dependent AMP-binding enzyme family.</text>
</comment>
<evidence type="ECO:0000259" key="4">
    <source>
        <dbReference type="Pfam" id="PF00501"/>
    </source>
</evidence>
<dbReference type="InterPro" id="IPR000873">
    <property type="entry name" value="AMP-dep_synth/lig_dom"/>
</dbReference>
<dbReference type="OrthoDB" id="9781737at2"/>
<evidence type="ECO:0000259" key="5">
    <source>
        <dbReference type="Pfam" id="PF13193"/>
    </source>
</evidence>
<dbReference type="Gene3D" id="3.30.300.30">
    <property type="match status" value="1"/>
</dbReference>
<evidence type="ECO:0000256" key="2">
    <source>
        <dbReference type="ARBA" id="ARBA00022598"/>
    </source>
</evidence>
<gene>
    <name evidence="6" type="ORF">A4R35_02925</name>
</gene>
<accession>A0A328VCF2</accession>
<dbReference type="SUPFAM" id="SSF56801">
    <property type="entry name" value="Acetyl-CoA synthetase-like"/>
    <property type="match status" value="1"/>
</dbReference>
<dbReference type="InterPro" id="IPR050237">
    <property type="entry name" value="ATP-dep_AMP-bd_enzyme"/>
</dbReference>
<feature type="region of interest" description="Disordered" evidence="3">
    <location>
        <begin position="510"/>
        <end position="529"/>
    </location>
</feature>
<feature type="domain" description="AMP-dependent synthetase/ligase" evidence="4">
    <location>
        <begin position="10"/>
        <end position="372"/>
    </location>
</feature>
<evidence type="ECO:0000256" key="3">
    <source>
        <dbReference type="SAM" id="MobiDB-lite"/>
    </source>
</evidence>
<sequence>MTFNFSSVIEHYAERHPEREAIIYEGRRLSYGQLHERCEALACALQECGLQAGDIVAILLKNCSEFLETIIAVNRLGAVALPVNWRLVGEELVYILNHSETKLLVSEREFAPVVEAVRGRCPALSHVLGVGADVPAGWLVYDELLAAHQGQHVAAVEVGSDDLHRLMYTSGTTAYPKGVMISYGNLYWKNIAQITLFGITAADRTLIVGPLYHVGGLDLPATSVLYAGGSVVILRKFEPLALLETVQRERVTNMWLPPSMINMLLQAEGIWNYDLSSVRFIIDGGEKMPIPLIQKLLSLFPQAWFADAYGLTETVSGDTYLDKAKTIEKIGSVGKPCLHLELRIVDENDRPLPPRQPGEIVLRGPKVFKGYWKDPEATATALRNGWFHTGDIGYLDEEGYLYIVDRKKDMIISGGENIASLEVERVLYEDPRVLEAAVVGMPHPRWGEVPVAYVVVKPGQTVTAEELRAACQAKLARFKVPHHIFFIEALPRNPSGKVLKRELRLRVAEDAAATARGGSSSPSQSANPA</sequence>
<dbReference type="Gene3D" id="3.40.50.12780">
    <property type="entry name" value="N-terminal domain of ligase-like"/>
    <property type="match status" value="1"/>
</dbReference>
<evidence type="ECO:0000313" key="7">
    <source>
        <dbReference type="Proteomes" id="UP000248706"/>
    </source>
</evidence>
<name>A0A328VCF2_9CHLR</name>
<organism evidence="6 7">
    <name type="scientific">Thermogemmatispora tikiterensis</name>
    <dbReference type="NCBI Taxonomy" id="1825093"/>
    <lineage>
        <taxon>Bacteria</taxon>
        <taxon>Bacillati</taxon>
        <taxon>Chloroflexota</taxon>
        <taxon>Ktedonobacteria</taxon>
        <taxon>Thermogemmatisporales</taxon>
        <taxon>Thermogemmatisporaceae</taxon>
        <taxon>Thermogemmatispora</taxon>
    </lineage>
</organism>
<dbReference type="AlphaFoldDB" id="A0A328VCF2"/>
<protein>
    <submittedName>
        <fullName evidence="6">Fatty-acyl-CoA synthase</fullName>
    </submittedName>
</protein>
<dbReference type="Pfam" id="PF00501">
    <property type="entry name" value="AMP-binding"/>
    <property type="match status" value="1"/>
</dbReference>
<dbReference type="PANTHER" id="PTHR43767">
    <property type="entry name" value="LONG-CHAIN-FATTY-ACID--COA LIGASE"/>
    <property type="match status" value="1"/>
</dbReference>
<dbReference type="InterPro" id="IPR045851">
    <property type="entry name" value="AMP-bd_C_sf"/>
</dbReference>
<dbReference type="GO" id="GO:0016878">
    <property type="term" value="F:acid-thiol ligase activity"/>
    <property type="evidence" value="ECO:0007669"/>
    <property type="project" value="UniProtKB-ARBA"/>
</dbReference>
<feature type="domain" description="AMP-binding enzyme C-terminal" evidence="5">
    <location>
        <begin position="422"/>
        <end position="497"/>
    </location>
</feature>
<proteinExistence type="inferred from homology"/>
<dbReference type="RefSeq" id="WP_112426399.1">
    <property type="nucleotide sequence ID" value="NZ_MCIF01000002.1"/>
</dbReference>
<dbReference type="CDD" id="cd17631">
    <property type="entry name" value="FACL_FadD13-like"/>
    <property type="match status" value="1"/>
</dbReference>
<dbReference type="EMBL" id="MCIF01000002">
    <property type="protein sequence ID" value="RAQ94471.1"/>
    <property type="molecule type" value="Genomic_DNA"/>
</dbReference>
<dbReference type="Proteomes" id="UP000248706">
    <property type="component" value="Unassembled WGS sequence"/>
</dbReference>
<dbReference type="NCBIfam" id="NF004837">
    <property type="entry name" value="PRK06187.1"/>
    <property type="match status" value="1"/>
</dbReference>